<feature type="domain" description="DUF11" evidence="2">
    <location>
        <begin position="1405"/>
        <end position="1499"/>
    </location>
</feature>
<dbReference type="InterPro" id="IPR047589">
    <property type="entry name" value="DUF11_rpt"/>
</dbReference>
<dbReference type="InterPro" id="IPR051172">
    <property type="entry name" value="Chlamydia_OmcB"/>
</dbReference>
<dbReference type="Gene3D" id="2.60.40.10">
    <property type="entry name" value="Immunoglobulins"/>
    <property type="match status" value="2"/>
</dbReference>
<evidence type="ECO:0000313" key="3">
    <source>
        <dbReference type="EMBL" id="VEN74361.1"/>
    </source>
</evidence>
<accession>A0A484HM49</accession>
<dbReference type="SUPFAM" id="SSF49478">
    <property type="entry name" value="Cna protein B-type domain"/>
    <property type="match status" value="1"/>
</dbReference>
<evidence type="ECO:0000256" key="1">
    <source>
        <dbReference type="SAM" id="MobiDB-lite"/>
    </source>
</evidence>
<sequence length="2727" mass="297883">MMITRMKFRVIAVFMMLMWHLGGLAWASAPPGELIVNQATGAFRSASPIGARNILSNTSLMIVAKQYDFTLAPVDQNTRVFAGQKAHLAYTLTNTGNIADRYRLLTQNPYTDNFDYQNVVIYHDKNGNGRIDPEDGQIALTPELASGESISLLVIGEAPEGSPPRGIGDLKLTVSSVSDDTSIQEHTNQRTLSEPISPEIAFRDHEGNATDIYRLDQFSGAGYDCDRDGVYISVTAPALNKRTWIEDRHQIILQSAATLDTLYIWAQETGPDTGLFRSVEKVCLNNDTAAGGGTCLTQGDDCALKGAVNDTLTARVWVNGAFVSDTARVSAPFLEILKSAAPTKEQSLFPGEAIRYTVTATNTGDLAVPVREALIDSVPEQGVLIEDDLAADLLLDMTSPPVFTPADARILVKQNGKWRTPISGIYAVESVGLFLPPDRVGPGQDASFTFTARISDAATPGETILNTAGADIGGDGLIDFSGNTVANQLHTGTVVMFMRPNDALQSATPFIPPDFQNDADYKRQTRYSDEYDDYDCRRDGVYIEARGSGLNVLPGTAETHDVTLASRDTGDVLRVRVYETGPNTGVFRSLFPVCVGASHSGNQGACRDNPGSCFIKSADGDLLSVQIDDPFTQGPVVDQAVVDGRGKAKLSIQKTVNPACDDLIFPGSVISYTLTVANTGDAEPAPTPVVIGTETKWGLVVADPIPANAHFMPEDDTVSASVPCAPLVKVSGGAANTWTPQSAYTGDGKDIVEKGLFIPVSALLPKKTVTFGFRVRVAENAAPGTVIANTAFMDTDGDGALDTASAEACSALDASVVGLRLVSDPPCVTTLATNALIRYKLTFENTGSDIPKARTLTVDGQTMTGVLMESEIPPNAHLERIQPTAQTPSNGKIVFQRPMDPDDAWRGLEQYNGVETVKKVGFLVSAREMPPGMRGEFTLLLRVVDTTTPGTVISNRFYVDRDGDGAGDIFSNEVRNQVGKSVSDENLQIRFRRPNTALWQSGQAPDYRNDADYDTNDVTSYRMYREKSPLVYNLNRHGFYVEIRSTNRNLRSYAADEVGVHIKSHNSGTELYKQARETGPNTGVFRVVNPIKLSDEKTGCAGIEENCLVVDEDDTLEMSFDEIWQELVCERPDVEVRKSIKARVTVDPLGVVFNSISLKPVPGATVSVKHFDGAYEDQLAFDPIVDDGVTRLAPQTTAADGFYQYPHNYPNTSYYIDVTAPAGYTFPSIKCPGDLTSRRVGAQSYGKNGNGLCGLGNGEFVLLNPADILVADIPLDPVSTPLSGTVFDPVTRAPLSGAQVLLWLYDPDTGQATQADSQTTGADGAYTLPIYWGAQYYLTVNPPSGYRFPSQTSPSGLTQLSVTAMSYGKNGFGGQTGVFFMDTPNAVLPPADIPLDPGPEDPQRIAIEKKVSTDRVEVGDVARYEVRIKNNSSRILTDTVIYDELPFGVKYEPGSCRVNGEKHKDPDGGRGPLLAFKLGRFPVDREIVLTYVVRVTPGVLDGDGINAARALAFFYGNAYSSPTARVKIEAVEQALFSDKAILFGKIFLDSDCNNIQNDGEWPIGGVRLFLEDGSWAVTDEHGQYVIYGLKPGHHTLKVDTLTLPKDTVLKSLDNRHSDDADSRFVDLVAGEFHRADFATFCPTTNHARVMDEIRKRNDDSNGEWMLEQALTFNGVISPGDGGNGSTTPVSPDGDISSGVMHGGGGAHAAPLPAISAPRRSTGQCPVDTDKEGAILSADPGPEKTGPDLIKQSPISKIPDPEKIAADITDEMAKKGTWLWPKEDISRYGRFIVVTPAGIEPRLTINNEPVSNDKMGARIENRAAGAQVVAWYGIVLTPGENKLVVHGRDIFGNTRVLAQKKVFYPGSLSALALKAESDRLDADGGRSLLKINIRLTDNNGVPVTGVHFVTLETTLGTWYGQDIQPTEPGYQARVSNGERHVFLRSSNKTGKARVRASLDRALSDEIEVRFAQPLRPLVAAGIADFNARLSFSGRSYPSDSFDHELTDRIFAKKRAAFFLKGKTNFDALLTIAYDTEKDDDTTLLRDLDFNDYYPIYGDASSKGYDAQSRGKLFVRLEKDKNSLMWGDFATDHGIDQSLGRFQRALTGANVRFENDYGELSVFGATTDYDRKTEMFRGNGTAMFYRLNGAPIVAHSETVEMLVKDKNNGDLVIERRTLNRFDDYLLDEFSGNLHFFSAVAHSDPDGNPIYIRISYDVESADTHYFVGGARLSARLGDRWTVGGGYAEDRHPEDGYGLTSAFARYEWGKDHRIVLETGRFQDRNVTASGDAVRLKWESQFGNGVNIKLTGYEASSKFKPKDSLVSPGRRELKAEVAYPLDAKTEIRAEGDASAALDTDEKTAGIGLSLSKTMGAWRAEAGARRNIQQSVADDETFNTGRLRLEHQFKWWNRVGSGFGEWEQDITETDRRVLSAGGEYFVHDRTKMYLKHELSNSLSGARALSRDVSRVDTTFGLSSTYFSEVETYVERRVRGAMDGRENEMVTGVKKRWELAPNLSLSPQIEYAHTRDKNDADHALSISLGFVDTRFKTLKTSIRAETRTTSDSAYLAFLGNTAYRLSPDWSLLIKEDLAYEALDNADDSARHTLTVGAARRPLLQNRYHLLGMYQWKIEKGQGDGTDRTAHLLFAHQNYQINDDWIFSSRLAGKWVWWDLYGDAYRSAVQLAGGRLIWDITSYLDFDAHGGALSLNFGESVRYSLGGGASISRSQKTGG</sequence>
<feature type="region of interest" description="Disordered" evidence="1">
    <location>
        <begin position="1735"/>
        <end position="1755"/>
    </location>
</feature>
<dbReference type="SUPFAM" id="SSF117074">
    <property type="entry name" value="Hypothetical protein PA1324"/>
    <property type="match status" value="1"/>
</dbReference>
<name>A0A484HM49_9BACT</name>
<organism evidence="3">
    <name type="scientific">uncultured Desulfobacteraceae bacterium</name>
    <dbReference type="NCBI Taxonomy" id="218296"/>
    <lineage>
        <taxon>Bacteria</taxon>
        <taxon>Pseudomonadati</taxon>
        <taxon>Thermodesulfobacteriota</taxon>
        <taxon>Desulfobacteria</taxon>
        <taxon>Desulfobacterales</taxon>
        <taxon>Desulfobacteraceae</taxon>
        <taxon>environmental samples</taxon>
    </lineage>
</organism>
<dbReference type="EMBL" id="CAACVI010000023">
    <property type="protein sequence ID" value="VEN74361.1"/>
    <property type="molecule type" value="Genomic_DNA"/>
</dbReference>
<evidence type="ECO:0000259" key="2">
    <source>
        <dbReference type="Pfam" id="PF01345"/>
    </source>
</evidence>
<proteinExistence type="predicted"/>
<dbReference type="InterPro" id="IPR013783">
    <property type="entry name" value="Ig-like_fold"/>
</dbReference>
<dbReference type="NCBIfam" id="TIGR01451">
    <property type="entry name" value="B_ant_repeat"/>
    <property type="match status" value="1"/>
</dbReference>
<dbReference type="Pfam" id="PF01345">
    <property type="entry name" value="DUF11"/>
    <property type="match status" value="1"/>
</dbReference>
<dbReference type="InterPro" id="IPR001434">
    <property type="entry name" value="OmcB-like_DUF11"/>
</dbReference>
<reference evidence="3" key="1">
    <citation type="submission" date="2019-01" db="EMBL/GenBank/DDBJ databases">
        <authorList>
            <consortium name="Genoscope - CEA"/>
            <person name="William W."/>
        </authorList>
    </citation>
    <scope>NUCLEOTIDE SEQUENCE</scope>
    <source>
        <strain evidence="3">CR-1</strain>
    </source>
</reference>
<gene>
    <name evidence="3" type="ORF">EPICR_30298</name>
</gene>
<protein>
    <recommendedName>
        <fullName evidence="2">DUF11 domain-containing protein</fullName>
    </recommendedName>
</protein>
<dbReference type="PANTHER" id="PTHR34819">
    <property type="entry name" value="LARGE CYSTEINE-RICH PERIPLASMIC PROTEIN OMCB"/>
    <property type="match status" value="1"/>
</dbReference>